<evidence type="ECO:0000256" key="2">
    <source>
        <dbReference type="ARBA" id="ARBA00022598"/>
    </source>
</evidence>
<sequence>MAGSPPPPPSPPPSIDPRSGFCQKTKIFHSLRPAVTLPPVTVPLSVTSYAFSLLPSPLPSHPALVDAATGSAVSFPDLLSQSLSLAASLRTHLGLSPSHVALILSPARLEIPVLYFALLSLGIAVSPANPASTPAEIARLCRLSNPSVAFAVSAAAAVLPRNLPTLLLDSPEFQSLLTAVPSAAAPAEVRQSDTAAILYSSGTTGRVKGVELTHRNVIAELASLFTAQGRRLSPVVQMVTVPLFHVFGFMFCLKAVAVGETAVIQTARFDVKKTLRAVDRFGVTNLTMAPPALLAMVRVCEDGGPFDLSSLEAISCGGAPVRMELIKRFVQRFPNVRLSQGYGLTESSSGLFRSVNVEESRHLGSVGRLISGCEAKIVDPVTGKALHPGMQGELWVRGPTIMKGYIGDQEAASEILNSEGWLKTGDLCYIDDDGFLFVVDRLKELIKYKGYQVINVNGFDGEELIEDGALGARTVGARVMRTESRATQPQWPS</sequence>
<dbReference type="InterPro" id="IPR042099">
    <property type="entry name" value="ANL_N_sf"/>
</dbReference>
<comment type="catalytic activity">
    <reaction evidence="4">
        <text>(E)-4-coumarate + ATP + CoA = (E)-4-coumaroyl-CoA + AMP + diphosphate</text>
        <dbReference type="Rhea" id="RHEA:19641"/>
        <dbReference type="ChEBI" id="CHEBI:12876"/>
        <dbReference type="ChEBI" id="CHEBI:30616"/>
        <dbReference type="ChEBI" id="CHEBI:33019"/>
        <dbReference type="ChEBI" id="CHEBI:57287"/>
        <dbReference type="ChEBI" id="CHEBI:85008"/>
        <dbReference type="ChEBI" id="CHEBI:456215"/>
        <dbReference type="EC" id="6.2.1.12"/>
    </reaction>
    <physiologicalReaction direction="left-to-right" evidence="4">
        <dbReference type="Rhea" id="RHEA:19642"/>
    </physiologicalReaction>
</comment>
<dbReference type="PANTHER" id="PTHR24096">
    <property type="entry name" value="LONG-CHAIN-FATTY-ACID--COA LIGASE"/>
    <property type="match status" value="1"/>
</dbReference>
<evidence type="ECO:0000313" key="6">
    <source>
        <dbReference type="Proteomes" id="UP000504607"/>
    </source>
</evidence>
<keyword evidence="6" id="KW-1185">Reference proteome</keyword>
<dbReference type="GO" id="GO:0106290">
    <property type="term" value="F:trans-cinnamate-CoA ligase activity"/>
    <property type="evidence" value="ECO:0007669"/>
    <property type="project" value="UniProtKB-ARBA"/>
</dbReference>
<evidence type="ECO:0000256" key="4">
    <source>
        <dbReference type="ARBA" id="ARBA00034252"/>
    </source>
</evidence>
<evidence type="ECO:0000313" key="7">
    <source>
        <dbReference type="RefSeq" id="XP_029118453.1"/>
    </source>
</evidence>
<dbReference type="Gene3D" id="3.40.50.12780">
    <property type="entry name" value="N-terminal domain of ligase-like"/>
    <property type="match status" value="1"/>
</dbReference>
<dbReference type="PROSITE" id="PS00455">
    <property type="entry name" value="AMP_BINDING"/>
    <property type="match status" value="1"/>
</dbReference>
<keyword evidence="3" id="KW-0067">ATP-binding</keyword>
<dbReference type="PANTHER" id="PTHR24096:SF377">
    <property type="entry name" value="4-COUMARATE--COA LIGASE-LIKE 7"/>
    <property type="match status" value="1"/>
</dbReference>
<dbReference type="GO" id="GO:0016207">
    <property type="term" value="F:4-coumarate-CoA ligase activity"/>
    <property type="evidence" value="ECO:0007669"/>
    <property type="project" value="UniProtKB-EC"/>
</dbReference>
<dbReference type="Pfam" id="PF00501">
    <property type="entry name" value="AMP-binding"/>
    <property type="match status" value="1"/>
</dbReference>
<accession>A0A8N4IE54</accession>
<reference evidence="7" key="1">
    <citation type="submission" date="2025-08" db="UniProtKB">
        <authorList>
            <consortium name="RefSeq"/>
        </authorList>
    </citation>
    <scope>IDENTIFICATION</scope>
</reference>
<feature type="domain" description="AMP-dependent synthetase/ligase" evidence="5">
    <location>
        <begin position="59"/>
        <end position="405"/>
    </location>
</feature>
<dbReference type="RefSeq" id="XP_029118453.1">
    <property type="nucleotide sequence ID" value="XM_029262620.1"/>
</dbReference>
<evidence type="ECO:0000256" key="1">
    <source>
        <dbReference type="ARBA" id="ARBA00012959"/>
    </source>
</evidence>
<dbReference type="GO" id="GO:0009698">
    <property type="term" value="P:phenylpropanoid metabolic process"/>
    <property type="evidence" value="ECO:0007669"/>
    <property type="project" value="UniProtKB-ARBA"/>
</dbReference>
<organism evidence="6 7">
    <name type="scientific">Elaeis guineensis var. tenera</name>
    <name type="common">Oil palm</name>
    <dbReference type="NCBI Taxonomy" id="51953"/>
    <lineage>
        <taxon>Eukaryota</taxon>
        <taxon>Viridiplantae</taxon>
        <taxon>Streptophyta</taxon>
        <taxon>Embryophyta</taxon>
        <taxon>Tracheophyta</taxon>
        <taxon>Spermatophyta</taxon>
        <taxon>Magnoliopsida</taxon>
        <taxon>Liliopsida</taxon>
        <taxon>Arecaceae</taxon>
        <taxon>Arecoideae</taxon>
        <taxon>Cocoseae</taxon>
        <taxon>Elaeidinae</taxon>
        <taxon>Elaeis</taxon>
    </lineage>
</organism>
<dbReference type="InterPro" id="IPR000873">
    <property type="entry name" value="AMP-dep_synth/lig_dom"/>
</dbReference>
<evidence type="ECO:0000259" key="5">
    <source>
        <dbReference type="Pfam" id="PF00501"/>
    </source>
</evidence>
<gene>
    <name evidence="7" type="primary">LOC105038663</name>
</gene>
<keyword evidence="3" id="KW-0547">Nucleotide-binding</keyword>
<dbReference type="InterPro" id="IPR020845">
    <property type="entry name" value="AMP-binding_CS"/>
</dbReference>
<keyword evidence="2" id="KW-0436">Ligase</keyword>
<dbReference type="EC" id="6.2.1.12" evidence="1"/>
<proteinExistence type="predicted"/>
<name>A0A8N4IE54_ELAGV</name>
<protein>
    <recommendedName>
        <fullName evidence="1">4-coumarate--CoA ligase</fullName>
        <ecNumber evidence="1">6.2.1.12</ecNumber>
    </recommendedName>
</protein>
<dbReference type="Proteomes" id="UP000504607">
    <property type="component" value="Chromosome 2"/>
</dbReference>
<dbReference type="GO" id="GO:0005524">
    <property type="term" value="F:ATP binding"/>
    <property type="evidence" value="ECO:0007669"/>
    <property type="project" value="UniProtKB-KW"/>
</dbReference>
<dbReference type="SUPFAM" id="SSF56801">
    <property type="entry name" value="Acetyl-CoA synthetase-like"/>
    <property type="match status" value="1"/>
</dbReference>
<evidence type="ECO:0000256" key="3">
    <source>
        <dbReference type="ARBA" id="ARBA00022840"/>
    </source>
</evidence>
<dbReference type="AlphaFoldDB" id="A0A8N4IE54"/>